<dbReference type="Gene3D" id="3.40.47.10">
    <property type="match status" value="1"/>
</dbReference>
<dbReference type="GO" id="GO:0009570">
    <property type="term" value="C:chloroplast stroma"/>
    <property type="evidence" value="ECO:0007669"/>
    <property type="project" value="TreeGrafter"/>
</dbReference>
<protein>
    <recommendedName>
        <fullName evidence="1">beta-ketoacyl-[acyl-carrier-protein] synthase I</fullName>
        <ecNumber evidence="1">2.3.1.41</ecNumber>
    </recommendedName>
</protein>
<dbReference type="InterPro" id="IPR016039">
    <property type="entry name" value="Thiolase-like"/>
</dbReference>
<dbReference type="InterPro" id="IPR014030">
    <property type="entry name" value="Ketoacyl_synth_N"/>
</dbReference>
<feature type="non-terminal residue" evidence="4">
    <location>
        <position position="1"/>
    </location>
</feature>
<organism evidence="4 5">
    <name type="scientific">Kingdonia uniflora</name>
    <dbReference type="NCBI Taxonomy" id="39325"/>
    <lineage>
        <taxon>Eukaryota</taxon>
        <taxon>Viridiplantae</taxon>
        <taxon>Streptophyta</taxon>
        <taxon>Embryophyta</taxon>
        <taxon>Tracheophyta</taxon>
        <taxon>Spermatophyta</taxon>
        <taxon>Magnoliopsida</taxon>
        <taxon>Ranunculales</taxon>
        <taxon>Circaeasteraceae</taxon>
        <taxon>Kingdonia</taxon>
    </lineage>
</organism>
<evidence type="ECO:0000259" key="3">
    <source>
        <dbReference type="Pfam" id="PF00109"/>
    </source>
</evidence>
<evidence type="ECO:0000256" key="1">
    <source>
        <dbReference type="ARBA" id="ARBA00013191"/>
    </source>
</evidence>
<dbReference type="GO" id="GO:0005739">
    <property type="term" value="C:mitochondrion"/>
    <property type="evidence" value="ECO:0007669"/>
    <property type="project" value="TreeGrafter"/>
</dbReference>
<dbReference type="PANTHER" id="PTHR11712:SF332">
    <property type="entry name" value="3-OXOACYL-[ACYL-CARRIER-PROTEIN] SYNTHASE II, CHLOROPLASTIC"/>
    <property type="match status" value="1"/>
</dbReference>
<feature type="domain" description="Beta-ketoacyl synthase-like N-terminal" evidence="3">
    <location>
        <begin position="202"/>
        <end position="244"/>
    </location>
</feature>
<keyword evidence="2" id="KW-0808">Transferase</keyword>
<dbReference type="EMBL" id="JACGCM010001805">
    <property type="protein sequence ID" value="KAF6149044.1"/>
    <property type="molecule type" value="Genomic_DNA"/>
</dbReference>
<evidence type="ECO:0000313" key="5">
    <source>
        <dbReference type="Proteomes" id="UP000541444"/>
    </source>
</evidence>
<name>A0A7J7M2N3_9MAGN</name>
<dbReference type="Pfam" id="PF00109">
    <property type="entry name" value="ketoacyl-synt"/>
    <property type="match status" value="1"/>
</dbReference>
<keyword evidence="5" id="KW-1185">Reference proteome</keyword>
<dbReference type="EC" id="2.3.1.41" evidence="1"/>
<dbReference type="OrthoDB" id="2020792at2759"/>
<dbReference type="Proteomes" id="UP000541444">
    <property type="component" value="Unassembled WGS sequence"/>
</dbReference>
<reference evidence="4 5" key="1">
    <citation type="journal article" date="2020" name="IScience">
        <title>Genome Sequencing of the Endangered Kingdonia uniflora (Circaeasteraceae, Ranunculales) Reveals Potential Mechanisms of Evolutionary Specialization.</title>
        <authorList>
            <person name="Sun Y."/>
            <person name="Deng T."/>
            <person name="Zhang A."/>
            <person name="Moore M.J."/>
            <person name="Landis J.B."/>
            <person name="Lin N."/>
            <person name="Zhang H."/>
            <person name="Zhang X."/>
            <person name="Huang J."/>
            <person name="Zhang X."/>
            <person name="Sun H."/>
            <person name="Wang H."/>
        </authorList>
    </citation>
    <scope>NUCLEOTIDE SEQUENCE [LARGE SCALE GENOMIC DNA]</scope>
    <source>
        <strain evidence="4">TB1705</strain>
        <tissue evidence="4">Leaf</tissue>
    </source>
</reference>
<evidence type="ECO:0000256" key="2">
    <source>
        <dbReference type="ARBA" id="ARBA00022679"/>
    </source>
</evidence>
<dbReference type="GO" id="GO:0006633">
    <property type="term" value="P:fatty acid biosynthetic process"/>
    <property type="evidence" value="ECO:0007669"/>
    <property type="project" value="TreeGrafter"/>
</dbReference>
<dbReference type="PANTHER" id="PTHR11712">
    <property type="entry name" value="POLYKETIDE SYNTHASE-RELATED"/>
    <property type="match status" value="1"/>
</dbReference>
<dbReference type="InterPro" id="IPR000794">
    <property type="entry name" value="Beta-ketoacyl_synthase"/>
</dbReference>
<gene>
    <name evidence="4" type="ORF">GIB67_018622</name>
</gene>
<dbReference type="AlphaFoldDB" id="A0A7J7M2N3"/>
<dbReference type="SUPFAM" id="SSF53901">
    <property type="entry name" value="Thiolase-like"/>
    <property type="match status" value="1"/>
</dbReference>
<dbReference type="GO" id="GO:0004315">
    <property type="term" value="F:3-oxoacyl-[acyl-carrier-protein] synthase activity"/>
    <property type="evidence" value="ECO:0007669"/>
    <property type="project" value="UniProtKB-EC"/>
</dbReference>
<evidence type="ECO:0000313" key="4">
    <source>
        <dbReference type="EMBL" id="KAF6149044.1"/>
    </source>
</evidence>
<comment type="caution">
    <text evidence="4">The sequence shown here is derived from an EMBL/GenBank/DDBJ whole genome shotgun (WGS) entry which is preliminary data.</text>
</comment>
<sequence>FQQLEIDYVIAESKKLLLPQSSAPTVILRIFGVTKKSWYQSDLVESDLVAMAEGLNATDPAQVLAPQVGGPSVNPRPLNTRTRLDQLEDKMQALSRIIDQVTTLEERLGGFSDDQAHVGELLVTLEGVVEGNMATLLDQVAELSSKADVEAEEKVDDGVSKLIGRECDAQALYIVSLGKAMAVAVEPSKEVASKKKNLTEKRRVVVTGMGVVSGVGHDPDVFYENLLEGVSGISEIEAFDCSLFPTVNNLHSYFFTVIVKFDPVVSASNHRLEDCLMVKISGGTA</sequence>
<proteinExistence type="predicted"/>
<accession>A0A7J7M2N3</accession>